<accession>A0A7J7KLU0</accession>
<proteinExistence type="inferred from homology"/>
<dbReference type="InterPro" id="IPR011989">
    <property type="entry name" value="ARM-like"/>
</dbReference>
<dbReference type="Pfam" id="PF00514">
    <property type="entry name" value="Arm"/>
    <property type="match status" value="1"/>
</dbReference>
<evidence type="ECO:0000256" key="1">
    <source>
        <dbReference type="ARBA" id="ARBA00010394"/>
    </source>
</evidence>
<dbReference type="PROSITE" id="PS50176">
    <property type="entry name" value="ARM_REPEAT"/>
    <property type="match status" value="1"/>
</dbReference>
<comment type="caution">
    <text evidence="5">The sequence shown here is derived from an EMBL/GenBank/DDBJ whole genome shotgun (WGS) entry which is preliminary data.</text>
</comment>
<evidence type="ECO:0000313" key="5">
    <source>
        <dbReference type="EMBL" id="KAF6038916.1"/>
    </source>
</evidence>
<comment type="similarity">
    <text evidence="1">Belongs to the importin alpha family.</text>
</comment>
<keyword evidence="3" id="KW-0653">Protein transport</keyword>
<name>A0A7J7KLU0_BUGNE</name>
<organism evidence="5 6">
    <name type="scientific">Bugula neritina</name>
    <name type="common">Brown bryozoan</name>
    <name type="synonym">Sertularia neritina</name>
    <dbReference type="NCBI Taxonomy" id="10212"/>
    <lineage>
        <taxon>Eukaryota</taxon>
        <taxon>Metazoa</taxon>
        <taxon>Spiralia</taxon>
        <taxon>Lophotrochozoa</taxon>
        <taxon>Bryozoa</taxon>
        <taxon>Gymnolaemata</taxon>
        <taxon>Cheilostomatida</taxon>
        <taxon>Flustrina</taxon>
        <taxon>Buguloidea</taxon>
        <taxon>Bugulidae</taxon>
        <taxon>Bugula</taxon>
    </lineage>
</organism>
<reference evidence="5" key="1">
    <citation type="submission" date="2020-06" db="EMBL/GenBank/DDBJ databases">
        <title>Draft genome of Bugula neritina, a colonial animal packing powerful symbionts and potential medicines.</title>
        <authorList>
            <person name="Rayko M."/>
        </authorList>
    </citation>
    <scope>NUCLEOTIDE SEQUENCE [LARGE SCALE GENOMIC DNA]</scope>
    <source>
        <strain evidence="5">Kwan_BN1</strain>
    </source>
</reference>
<keyword evidence="6" id="KW-1185">Reference proteome</keyword>
<dbReference type="Gene3D" id="1.25.10.10">
    <property type="entry name" value="Leucine-rich Repeat Variant"/>
    <property type="match status" value="1"/>
</dbReference>
<evidence type="ECO:0000256" key="2">
    <source>
        <dbReference type="ARBA" id="ARBA00022448"/>
    </source>
</evidence>
<dbReference type="EMBL" id="VXIV02000329">
    <property type="protein sequence ID" value="KAF6038916.1"/>
    <property type="molecule type" value="Genomic_DNA"/>
</dbReference>
<evidence type="ECO:0000313" key="6">
    <source>
        <dbReference type="Proteomes" id="UP000593567"/>
    </source>
</evidence>
<dbReference type="InterPro" id="IPR000225">
    <property type="entry name" value="Armadillo"/>
</dbReference>
<dbReference type="GO" id="GO:0015031">
    <property type="term" value="P:protein transport"/>
    <property type="evidence" value="ECO:0007669"/>
    <property type="project" value="UniProtKB-KW"/>
</dbReference>
<evidence type="ECO:0000256" key="3">
    <source>
        <dbReference type="ARBA" id="ARBA00022927"/>
    </source>
</evidence>
<feature type="repeat" description="ARM" evidence="4">
    <location>
        <begin position="237"/>
        <end position="279"/>
    </location>
</feature>
<dbReference type="SMART" id="SM00185">
    <property type="entry name" value="ARM"/>
    <property type="match status" value="5"/>
</dbReference>
<dbReference type="InterPro" id="IPR016024">
    <property type="entry name" value="ARM-type_fold"/>
</dbReference>
<dbReference type="SUPFAM" id="SSF48371">
    <property type="entry name" value="ARM repeat"/>
    <property type="match status" value="1"/>
</dbReference>
<dbReference type="PANTHER" id="PTHR23316">
    <property type="entry name" value="IMPORTIN ALPHA"/>
    <property type="match status" value="1"/>
</dbReference>
<protein>
    <submittedName>
        <fullName evidence="5">KPNA6</fullName>
    </submittedName>
</protein>
<evidence type="ECO:0000256" key="4">
    <source>
        <dbReference type="PROSITE-ProRule" id="PRU00259"/>
    </source>
</evidence>
<dbReference type="AlphaFoldDB" id="A0A7J7KLU0"/>
<dbReference type="Proteomes" id="UP000593567">
    <property type="component" value="Unassembled WGS sequence"/>
</dbReference>
<gene>
    <name evidence="5" type="ORF">EB796_002774</name>
</gene>
<sequence>MSLPDNNSYTHNREVDSIGQNTLVTAPVVNSSHSSEGAAAQLNIKNKPVAGFRRNVLIDLQIESPRPLKASTLQKYAKVKALALANKENRGSEDNQSRDTVLECTPENKGILPKSDTRTFVFNGEEIILSAKHGSAVLDDVHKFLVAHYPLGAKEDNNDPAASKAELELIESLQNIKRQTHLSAPPVEYLSSPPVIEVLMRGLRSEQFNAQYNALWSAINITFQDGQTAVNGLVVAGVIPILNNLLLSGNDTIIANSAWLLSNIAGDGSHSKYQVVASGTILRLLELFEKCTTQQELVISKASWLLANLCRPSDEKHSKIILQQCMEITSCVKFLLKSPYNEVKVDAFWTLHYVTDPNNEKLIQQINSLGFIELAITLLYSEDIEDKYSILKFLGRVSSVHDEYYTNKMARQHVIRMKYAKFLLASQKGLAKTAMIILANLCLSGYDCIEAIICSNVMPVISQYADKFKRHTAETIELVWFLHNYCSMATKAQLAVFVQHNLDVVLEMTLRVFAARNDTSVIVGLLGSIRSLITSGFARSWRSFASTKLFQELYYYHDAEVSMLAKKMHQEIHY</sequence>
<keyword evidence="2" id="KW-0813">Transport</keyword>